<reference evidence="14" key="1">
    <citation type="submission" date="2018-05" db="EMBL/GenBank/DDBJ databases">
        <authorList>
            <person name="Lanie J.A."/>
            <person name="Ng W.-L."/>
            <person name="Kazmierczak K.M."/>
            <person name="Andrzejewski T.M."/>
            <person name="Davidsen T.M."/>
            <person name="Wayne K.J."/>
            <person name="Tettelin H."/>
            <person name="Glass J.I."/>
            <person name="Rusch D."/>
            <person name="Podicherti R."/>
            <person name="Tsui H.-C.T."/>
            <person name="Winkler M.E."/>
        </authorList>
    </citation>
    <scope>NUCLEOTIDE SEQUENCE</scope>
</reference>
<evidence type="ECO:0000256" key="10">
    <source>
        <dbReference type="ARBA" id="ARBA00023136"/>
    </source>
</evidence>
<keyword evidence="8 12" id="KW-1133">Transmembrane helix</keyword>
<accession>A0A381W8J0</accession>
<keyword evidence="2" id="KW-0813">Transport</keyword>
<organism evidence="14">
    <name type="scientific">marine metagenome</name>
    <dbReference type="NCBI Taxonomy" id="408172"/>
    <lineage>
        <taxon>unclassified sequences</taxon>
        <taxon>metagenomes</taxon>
        <taxon>ecological metagenomes</taxon>
    </lineage>
</organism>
<dbReference type="PANTHER" id="PTHR11537">
    <property type="entry name" value="VOLTAGE-GATED POTASSIUM CHANNEL"/>
    <property type="match status" value="1"/>
</dbReference>
<dbReference type="InterPro" id="IPR028325">
    <property type="entry name" value="VG_K_chnl"/>
</dbReference>
<dbReference type="InterPro" id="IPR005821">
    <property type="entry name" value="Ion_trans_dom"/>
</dbReference>
<evidence type="ECO:0000256" key="2">
    <source>
        <dbReference type="ARBA" id="ARBA00022448"/>
    </source>
</evidence>
<keyword evidence="9" id="KW-0406">Ion transport</keyword>
<dbReference type="GO" id="GO:0008076">
    <property type="term" value="C:voltage-gated potassium channel complex"/>
    <property type="evidence" value="ECO:0007669"/>
    <property type="project" value="InterPro"/>
</dbReference>
<dbReference type="GO" id="GO:0005249">
    <property type="term" value="F:voltage-gated potassium channel activity"/>
    <property type="evidence" value="ECO:0007669"/>
    <property type="project" value="InterPro"/>
</dbReference>
<dbReference type="Gene3D" id="1.20.120.350">
    <property type="entry name" value="Voltage-gated potassium channels. Chain C"/>
    <property type="match status" value="1"/>
</dbReference>
<proteinExistence type="predicted"/>
<evidence type="ECO:0000256" key="6">
    <source>
        <dbReference type="ARBA" id="ARBA00022882"/>
    </source>
</evidence>
<feature type="transmembrane region" description="Helical" evidence="12">
    <location>
        <begin position="158"/>
        <end position="179"/>
    </location>
</feature>
<dbReference type="Pfam" id="PF00520">
    <property type="entry name" value="Ion_trans"/>
    <property type="match status" value="1"/>
</dbReference>
<keyword evidence="6" id="KW-0851">Voltage-gated channel</keyword>
<name>A0A381W8J0_9ZZZZ</name>
<keyword evidence="11" id="KW-0407">Ion channel</keyword>
<dbReference type="Gene3D" id="1.10.287.70">
    <property type="match status" value="1"/>
</dbReference>
<evidence type="ECO:0000256" key="11">
    <source>
        <dbReference type="ARBA" id="ARBA00023303"/>
    </source>
</evidence>
<evidence type="ECO:0000256" key="9">
    <source>
        <dbReference type="ARBA" id="ARBA00023065"/>
    </source>
</evidence>
<feature type="transmembrane region" description="Helical" evidence="12">
    <location>
        <begin position="32"/>
        <end position="50"/>
    </location>
</feature>
<dbReference type="AlphaFoldDB" id="A0A381W8J0"/>
<evidence type="ECO:0000259" key="13">
    <source>
        <dbReference type="Pfam" id="PF00520"/>
    </source>
</evidence>
<feature type="domain" description="Ion transport" evidence="13">
    <location>
        <begin position="31"/>
        <end position="240"/>
    </location>
</feature>
<keyword evidence="7" id="KW-0630">Potassium</keyword>
<evidence type="ECO:0000256" key="8">
    <source>
        <dbReference type="ARBA" id="ARBA00022989"/>
    </source>
</evidence>
<gene>
    <name evidence="14" type="ORF">METZ01_LOCUS101659</name>
</gene>
<feature type="transmembrane region" description="Helical" evidence="12">
    <location>
        <begin position="217"/>
        <end position="243"/>
    </location>
</feature>
<evidence type="ECO:0000256" key="7">
    <source>
        <dbReference type="ARBA" id="ARBA00022958"/>
    </source>
</evidence>
<dbReference type="PANTHER" id="PTHR11537:SF254">
    <property type="entry name" value="POTASSIUM VOLTAGE-GATED CHANNEL PROTEIN SHAB"/>
    <property type="match status" value="1"/>
</dbReference>
<keyword evidence="10 12" id="KW-0472">Membrane</keyword>
<dbReference type="SUPFAM" id="SSF81324">
    <property type="entry name" value="Voltage-gated potassium channels"/>
    <property type="match status" value="1"/>
</dbReference>
<dbReference type="EMBL" id="UINC01011022">
    <property type="protein sequence ID" value="SVA48805.1"/>
    <property type="molecule type" value="Genomic_DNA"/>
</dbReference>
<evidence type="ECO:0000256" key="12">
    <source>
        <dbReference type="SAM" id="Phobius"/>
    </source>
</evidence>
<protein>
    <recommendedName>
        <fullName evidence="13">Ion transport domain-containing protein</fullName>
    </recommendedName>
</protein>
<keyword evidence="5" id="KW-0631">Potassium channel</keyword>
<keyword evidence="3" id="KW-0633">Potassium transport</keyword>
<evidence type="ECO:0000256" key="4">
    <source>
        <dbReference type="ARBA" id="ARBA00022692"/>
    </source>
</evidence>
<evidence type="ECO:0000313" key="14">
    <source>
        <dbReference type="EMBL" id="SVA48805.1"/>
    </source>
</evidence>
<dbReference type="GO" id="GO:0001508">
    <property type="term" value="P:action potential"/>
    <property type="evidence" value="ECO:0007669"/>
    <property type="project" value="TreeGrafter"/>
</dbReference>
<evidence type="ECO:0000256" key="3">
    <source>
        <dbReference type="ARBA" id="ARBA00022538"/>
    </source>
</evidence>
<dbReference type="PRINTS" id="PR00169">
    <property type="entry name" value="KCHANNEL"/>
</dbReference>
<evidence type="ECO:0000256" key="5">
    <source>
        <dbReference type="ARBA" id="ARBA00022826"/>
    </source>
</evidence>
<dbReference type="InterPro" id="IPR027359">
    <property type="entry name" value="Volt_channel_dom_sf"/>
</dbReference>
<keyword evidence="4 12" id="KW-0812">Transmembrane</keyword>
<comment type="subcellular location">
    <subcellularLocation>
        <location evidence="1">Membrane</location>
        <topology evidence="1">Multi-pass membrane protein</topology>
    </subcellularLocation>
</comment>
<evidence type="ECO:0000256" key="1">
    <source>
        <dbReference type="ARBA" id="ARBA00004141"/>
    </source>
</evidence>
<sequence>MMKYHNHNDAMSPLREQLKTIIFGTDTLPGKLFDLVLIFSIIISIITVLIDSVENYHQNYGNILKIAEWILTIMFTLEYSMRIYCIRRPLSYMYSFYGIIDLLAILPTYLSVLIPGAEVLIVIRVLRVLRIFRVLKLVQYMGEASLLVKALSASRRKIFVFLFSIMNIVIILGSVMYLVEGEASGFDSIPRSIYWAIVTLTTVGYGDISPITNLGQAIAAIIMITGYSIIAVPTGIVTAELVLSDSLSREKECIVCNKGGLKNDSKYCRYCGAKLPK</sequence>